<dbReference type="Proteomes" id="UP000034127">
    <property type="component" value="Unassembled WGS sequence"/>
</dbReference>
<evidence type="ECO:0000313" key="2">
    <source>
        <dbReference type="EMBL" id="KKP67044.1"/>
    </source>
</evidence>
<keyword evidence="1" id="KW-0472">Membrane</keyword>
<dbReference type="Pfam" id="PF14584">
    <property type="entry name" value="DUF4446"/>
    <property type="match status" value="1"/>
</dbReference>
<evidence type="ECO:0008006" key="4">
    <source>
        <dbReference type="Google" id="ProtNLM"/>
    </source>
</evidence>
<keyword evidence="1" id="KW-1133">Transmembrane helix</keyword>
<protein>
    <recommendedName>
        <fullName evidence="4">DUF4446 domain-containing protein</fullName>
    </recommendedName>
</protein>
<proteinExistence type="predicted"/>
<evidence type="ECO:0000313" key="3">
    <source>
        <dbReference type="Proteomes" id="UP000034127"/>
    </source>
</evidence>
<dbReference type="InterPro" id="IPR027981">
    <property type="entry name" value="DUF4446"/>
</dbReference>
<dbReference type="AlphaFoldDB" id="A0A0G0BCA4"/>
<organism evidence="2 3">
    <name type="scientific">Candidatus Roizmanbacteria bacterium GW2011_GWC2_35_12</name>
    <dbReference type="NCBI Taxonomy" id="1618485"/>
    <lineage>
        <taxon>Bacteria</taxon>
        <taxon>Candidatus Roizmaniibacteriota</taxon>
    </lineage>
</organism>
<reference evidence="2 3" key="1">
    <citation type="journal article" date="2015" name="Nature">
        <title>rRNA introns, odd ribosomes, and small enigmatic genomes across a large radiation of phyla.</title>
        <authorList>
            <person name="Brown C.T."/>
            <person name="Hug L.A."/>
            <person name="Thomas B.C."/>
            <person name="Sharon I."/>
            <person name="Castelle C.J."/>
            <person name="Singh A."/>
            <person name="Wilkins M.J."/>
            <person name="Williams K.H."/>
            <person name="Banfield J.F."/>
        </authorList>
    </citation>
    <scope>NUCLEOTIDE SEQUENCE [LARGE SCALE GENOMIC DNA]</scope>
</reference>
<keyword evidence="1" id="KW-0812">Transmembrane</keyword>
<feature type="transmembrane region" description="Helical" evidence="1">
    <location>
        <begin position="6"/>
        <end position="24"/>
    </location>
</feature>
<accession>A0A0G0BCA4</accession>
<gene>
    <name evidence="2" type="ORF">UR63_C0023G0013</name>
</gene>
<comment type="caution">
    <text evidence="2">The sequence shown here is derived from an EMBL/GenBank/DDBJ whole genome shotgun (WGS) entry which is preliminary data.</text>
</comment>
<sequence length="148" mass="17333">MLVNVVLVIFFVWIIFLTVLLLKLRNHYYNLISKTKKEKLDDILDLLISTDKRNETEINQLKHDLANQIKESKFHIQKMGLVRFNPFDRIGGEQSFVIALTDRENNGITLNFIYTKEGLRVYTKRVKKGKGDEYELSEEEVKAIEKAS</sequence>
<evidence type="ECO:0000256" key="1">
    <source>
        <dbReference type="SAM" id="Phobius"/>
    </source>
</evidence>
<name>A0A0G0BCA4_9BACT</name>
<dbReference type="EMBL" id="LBPX01000023">
    <property type="protein sequence ID" value="KKP67044.1"/>
    <property type="molecule type" value="Genomic_DNA"/>
</dbReference>